<dbReference type="OrthoDB" id="369569at2759"/>
<evidence type="ECO:0000313" key="12">
    <source>
        <dbReference type="Proteomes" id="UP000053259"/>
    </source>
</evidence>
<dbReference type="FunCoup" id="A0A0D1XT86">
    <property type="interactions" value="744"/>
</dbReference>
<dbReference type="Proteomes" id="UP000053259">
    <property type="component" value="Unassembled WGS sequence"/>
</dbReference>
<evidence type="ECO:0000313" key="11">
    <source>
        <dbReference type="EMBL" id="KIW05926.1"/>
    </source>
</evidence>
<name>A0A0D1XT86_9PEZI</name>
<feature type="region of interest" description="Disordered" evidence="9">
    <location>
        <begin position="1"/>
        <end position="61"/>
    </location>
</feature>
<dbReference type="GeneID" id="27311092"/>
<evidence type="ECO:0000256" key="9">
    <source>
        <dbReference type="SAM" id="MobiDB-lite"/>
    </source>
</evidence>
<dbReference type="InterPro" id="IPR009445">
    <property type="entry name" value="TMEM85/Emc4"/>
</dbReference>
<dbReference type="AlphaFoldDB" id="A0A0D1XT86"/>
<keyword evidence="5" id="KW-0256">Endoplasmic reticulum</keyword>
<dbReference type="GO" id="GO:0005789">
    <property type="term" value="C:endoplasmic reticulum membrane"/>
    <property type="evidence" value="ECO:0007669"/>
    <property type="project" value="UniProtKB-SubCell"/>
</dbReference>
<reference evidence="11 12" key="1">
    <citation type="submission" date="2015-01" db="EMBL/GenBank/DDBJ databases">
        <title>The Genome Sequence of Ochroconis gallopava CBS43764.</title>
        <authorList>
            <consortium name="The Broad Institute Genomics Platform"/>
            <person name="Cuomo C."/>
            <person name="de Hoog S."/>
            <person name="Gorbushina A."/>
            <person name="Stielow B."/>
            <person name="Teixiera M."/>
            <person name="Abouelleil A."/>
            <person name="Chapman S.B."/>
            <person name="Priest M."/>
            <person name="Young S.K."/>
            <person name="Wortman J."/>
            <person name="Nusbaum C."/>
            <person name="Birren B."/>
        </authorList>
    </citation>
    <scope>NUCLEOTIDE SEQUENCE [LARGE SCALE GENOMIC DNA]</scope>
    <source>
        <strain evidence="11 12">CBS 43764</strain>
    </source>
</reference>
<comment type="similarity">
    <text evidence="2 8">Belongs to the EMC4 family.</text>
</comment>
<keyword evidence="7 8" id="KW-0472">Membrane</keyword>
<evidence type="ECO:0000256" key="5">
    <source>
        <dbReference type="ARBA" id="ARBA00022824"/>
    </source>
</evidence>
<proteinExistence type="inferred from homology"/>
<keyword evidence="12" id="KW-1185">Reference proteome</keyword>
<dbReference type="EMBL" id="KN847536">
    <property type="protein sequence ID" value="KIW05926.1"/>
    <property type="molecule type" value="Genomic_DNA"/>
</dbReference>
<evidence type="ECO:0000256" key="8">
    <source>
        <dbReference type="PIRNR" id="PIRNR017207"/>
    </source>
</evidence>
<dbReference type="PANTHER" id="PTHR19315">
    <property type="entry name" value="ER MEMBRANE PROTEIN COMPLEX SUBUNIT 4"/>
    <property type="match status" value="1"/>
</dbReference>
<evidence type="ECO:0000256" key="3">
    <source>
        <dbReference type="ARBA" id="ARBA00020820"/>
    </source>
</evidence>
<evidence type="ECO:0000256" key="7">
    <source>
        <dbReference type="ARBA" id="ARBA00023136"/>
    </source>
</evidence>
<feature type="transmembrane region" description="Helical" evidence="10">
    <location>
        <begin position="97"/>
        <end position="117"/>
    </location>
</feature>
<evidence type="ECO:0000256" key="10">
    <source>
        <dbReference type="SAM" id="Phobius"/>
    </source>
</evidence>
<evidence type="ECO:0000256" key="1">
    <source>
        <dbReference type="ARBA" id="ARBA00004477"/>
    </source>
</evidence>
<gene>
    <name evidence="11" type="ORF">PV09_03119</name>
</gene>
<protein>
    <recommendedName>
        <fullName evidence="3 8">ER membrane protein complex subunit 4</fullName>
    </recommendedName>
</protein>
<accession>A0A0D1XT86</accession>
<dbReference type="VEuPathDB" id="FungiDB:PV09_03119"/>
<feature type="transmembrane region" description="Helical" evidence="10">
    <location>
        <begin position="138"/>
        <end position="155"/>
    </location>
</feature>
<dbReference type="RefSeq" id="XP_016215795.1">
    <property type="nucleotide sequence ID" value="XM_016356272.1"/>
</dbReference>
<evidence type="ECO:0000256" key="2">
    <source>
        <dbReference type="ARBA" id="ARBA00007715"/>
    </source>
</evidence>
<dbReference type="PIRSF" id="PIRSF017207">
    <property type="entry name" value="UCP017207_TM-p85"/>
    <property type="match status" value="1"/>
</dbReference>
<keyword evidence="4 10" id="KW-0812">Transmembrane</keyword>
<sequence>MATQTLLESPSPPSWVVELNSTPSAKPKSILPDPPGFTSGTRKDKNTKNQAPSRKPPTAAERDTLKLKKAWELAIAPAKQLPMSAIGMYMTGNSLQIFSIFMVFTLFKAPITALMNIQNTFSKLETEGTRGEMWKVKTVFVLCNLMALALGVWKINKMGLLPTTRSDWLAWETAREPLERAYPAWET</sequence>
<evidence type="ECO:0000256" key="4">
    <source>
        <dbReference type="ARBA" id="ARBA00022692"/>
    </source>
</evidence>
<evidence type="ECO:0000256" key="6">
    <source>
        <dbReference type="ARBA" id="ARBA00022989"/>
    </source>
</evidence>
<organism evidence="11 12">
    <name type="scientific">Verruconis gallopava</name>
    <dbReference type="NCBI Taxonomy" id="253628"/>
    <lineage>
        <taxon>Eukaryota</taxon>
        <taxon>Fungi</taxon>
        <taxon>Dikarya</taxon>
        <taxon>Ascomycota</taxon>
        <taxon>Pezizomycotina</taxon>
        <taxon>Dothideomycetes</taxon>
        <taxon>Pleosporomycetidae</taxon>
        <taxon>Venturiales</taxon>
        <taxon>Sympoventuriaceae</taxon>
        <taxon>Verruconis</taxon>
    </lineage>
</organism>
<keyword evidence="6 10" id="KW-1133">Transmembrane helix</keyword>
<dbReference type="STRING" id="253628.A0A0D1XT86"/>
<dbReference type="Pfam" id="PF06417">
    <property type="entry name" value="EMC4"/>
    <property type="match status" value="1"/>
</dbReference>
<dbReference type="InParanoid" id="A0A0D1XT86"/>
<comment type="subcellular location">
    <subcellularLocation>
        <location evidence="1">Endoplasmic reticulum membrane</location>
        <topology evidence="1">Multi-pass membrane protein</topology>
    </subcellularLocation>
</comment>
<dbReference type="HOGENOM" id="CLU_098404_2_0_1"/>